<proteinExistence type="predicted"/>
<name>A0ACC0NEU9_RHOML</name>
<organism evidence="1 2">
    <name type="scientific">Rhododendron molle</name>
    <name type="common">Chinese azalea</name>
    <name type="synonym">Azalea mollis</name>
    <dbReference type="NCBI Taxonomy" id="49168"/>
    <lineage>
        <taxon>Eukaryota</taxon>
        <taxon>Viridiplantae</taxon>
        <taxon>Streptophyta</taxon>
        <taxon>Embryophyta</taxon>
        <taxon>Tracheophyta</taxon>
        <taxon>Spermatophyta</taxon>
        <taxon>Magnoliopsida</taxon>
        <taxon>eudicotyledons</taxon>
        <taxon>Gunneridae</taxon>
        <taxon>Pentapetalae</taxon>
        <taxon>asterids</taxon>
        <taxon>Ericales</taxon>
        <taxon>Ericaceae</taxon>
        <taxon>Ericoideae</taxon>
        <taxon>Rhodoreae</taxon>
        <taxon>Rhododendron</taxon>
    </lineage>
</organism>
<keyword evidence="2" id="KW-1185">Reference proteome</keyword>
<reference evidence="1" key="1">
    <citation type="submission" date="2022-02" db="EMBL/GenBank/DDBJ databases">
        <title>Plant Genome Project.</title>
        <authorList>
            <person name="Zhang R.-G."/>
        </authorList>
    </citation>
    <scope>NUCLEOTIDE SEQUENCE</scope>
    <source>
        <strain evidence="1">AT1</strain>
    </source>
</reference>
<sequence length="547" mass="61500">MLIPKFCPRTPTRIKDLFLLLSSLLILYLLHRPTPFFLQLPTSPPTPPTPPATSLHHLLFSIASSSRSLPSRSPFLRLWHSPNTTRTYLFLDQPTVPNPHPDPTLPPILVSSPTSSFPYSFPRGSRSDNEIAQKLTSCSTAVRIARIVKESVSRLDTSGVRWFVFGDDDTVFFTDNLVRTLSKYDPEEWYYIGSGSEGYEPNMSNSFGMAFGGGGFAISASLARVLAGVLDSCLVRYSHLYGSDARVFSCLAELGVELTREPGFHQVDARGDIFGMLSAHPLSPLLSLHHLDHVDPIFPNMTRTNALGHLFKAVNVDPGRVLQQTVCYDRSNSLTVSVAWGYAIQVFEGNYYLPDLLRKQRTFSPWRRNKDVLSTLYMFDTSEYVSDPCKRPVVFFLESAVSRSKHVYTDYSRHVVGNCSRTRAVNDLKQIRVFSQKLDLDVGEVKVLRRQCCDILPSFRKSMVINIRQCGVDELLPFTSLKMMMDCWVKPEAIAYLGLGLFGLKSSTVEGTPPLQSYLGQVKLYLSSVTTAKALFFVRSIEEFEDR</sequence>
<protein>
    <submittedName>
        <fullName evidence="1">Uncharacterized protein</fullName>
    </submittedName>
</protein>
<accession>A0ACC0NEU9</accession>
<dbReference type="Proteomes" id="UP001062846">
    <property type="component" value="Chromosome 6"/>
</dbReference>
<evidence type="ECO:0000313" key="2">
    <source>
        <dbReference type="Proteomes" id="UP001062846"/>
    </source>
</evidence>
<dbReference type="EMBL" id="CM046393">
    <property type="protein sequence ID" value="KAI8551868.1"/>
    <property type="molecule type" value="Genomic_DNA"/>
</dbReference>
<gene>
    <name evidence="1" type="ORF">RHMOL_Rhmol06G0220800</name>
</gene>
<comment type="caution">
    <text evidence="1">The sequence shown here is derived from an EMBL/GenBank/DDBJ whole genome shotgun (WGS) entry which is preliminary data.</text>
</comment>
<evidence type="ECO:0000313" key="1">
    <source>
        <dbReference type="EMBL" id="KAI8551868.1"/>
    </source>
</evidence>